<feature type="domain" description="3-deoxy-D-manno-octulosonic-acid transferase N-terminal" evidence="11">
    <location>
        <begin position="36"/>
        <end position="213"/>
    </location>
</feature>
<feature type="site" description="Transition state stabilizer" evidence="9">
    <location>
        <position position="134"/>
    </location>
</feature>
<comment type="caution">
    <text evidence="12">The sequence shown here is derived from an EMBL/GenBank/DDBJ whole genome shotgun (WGS) entry which is preliminary data.</text>
</comment>
<evidence type="ECO:0000256" key="4">
    <source>
        <dbReference type="ARBA" id="ARBA00019077"/>
    </source>
</evidence>
<evidence type="ECO:0000256" key="3">
    <source>
        <dbReference type="ARBA" id="ARBA00012621"/>
    </source>
</evidence>
<dbReference type="UniPathway" id="UPA00958"/>
<dbReference type="InterPro" id="IPR038107">
    <property type="entry name" value="Glycos_transf_N_sf"/>
</dbReference>
<evidence type="ECO:0000256" key="8">
    <source>
        <dbReference type="PIRSR" id="PIRSR639901-1"/>
    </source>
</evidence>
<evidence type="ECO:0000256" key="6">
    <source>
        <dbReference type="ARBA" id="ARBA00031445"/>
    </source>
</evidence>
<accession>A0A6B0XYZ8</accession>
<dbReference type="GO" id="GO:0043842">
    <property type="term" value="F:Kdo transferase activity"/>
    <property type="evidence" value="ECO:0007669"/>
    <property type="project" value="UniProtKB-EC"/>
</dbReference>
<keyword evidence="10" id="KW-0472">Membrane</keyword>
<dbReference type="Pfam" id="PF04413">
    <property type="entry name" value="Glycos_transf_N"/>
    <property type="match status" value="1"/>
</dbReference>
<comment type="pathway">
    <text evidence="2 10">Bacterial outer membrane biogenesis; LPS core biosynthesis.</text>
</comment>
<dbReference type="SUPFAM" id="SSF53756">
    <property type="entry name" value="UDP-Glycosyltransferase/glycogen phosphorylase"/>
    <property type="match status" value="1"/>
</dbReference>
<evidence type="ECO:0000256" key="2">
    <source>
        <dbReference type="ARBA" id="ARBA00004713"/>
    </source>
</evidence>
<comment type="function">
    <text evidence="1 10">Involved in lipopolysaccharide (LPS) biosynthesis. Catalyzes the transfer of 3-deoxy-D-manno-octulosonate (Kdo) residue(s) from CMP-Kdo to lipid IV(A), the tetraacyldisaccharide-1,4'-bisphosphate precursor of lipid A.</text>
</comment>
<sequence>MSPLTHLYLGFSRVSGPLWRFFHWRRMRSGKELRGRISEKYGSYRMSRPDGTLFWFHALSVGESLALLPLIERALAELPDAHVLLTSSTATSTVALAAARPPDRCIHVFQPVDTVQAVRRFLDHWRPDVAGFSELDFWPRLMIETKGREIPMILVNSRMPEGSFRRRRRIAGPMRDILGLFDRLLVQDETSVRRFAALGADARKISVVGTLKSAARPLPAKEAELAQLRRQIGGRPVWLAAATHQSEHSAIIEAHAKVREGLPEALMILAPRHVRDGDAAEALLRMQFAHWARRGRAEWIEKDTQVYLADTIGEMGLWYRLAPVSFVGHSLVPGLEGKNPFEAVALGSCVLHGPETSYFAESYRSLDQAGGAIKVANAAELASNAVLLQSPASRKLMHRRAAKVATDRRNVLDLTWSAIREVVQ</sequence>
<dbReference type="InterPro" id="IPR007507">
    <property type="entry name" value="Glycos_transf_N"/>
</dbReference>
<comment type="subcellular location">
    <subcellularLocation>
        <location evidence="10">Cell membrane</location>
    </subcellularLocation>
</comment>
<organism evidence="12">
    <name type="scientific">Boseongicola sp. SB0664_bin_43</name>
    <dbReference type="NCBI Taxonomy" id="2604844"/>
    <lineage>
        <taxon>Bacteria</taxon>
        <taxon>Pseudomonadati</taxon>
        <taxon>Pseudomonadota</taxon>
        <taxon>Alphaproteobacteria</taxon>
        <taxon>Rhodobacterales</taxon>
        <taxon>Paracoccaceae</taxon>
        <taxon>Boseongicola</taxon>
    </lineage>
</organism>
<comment type="similarity">
    <text evidence="10">Belongs to the glycosyltransferase group 1 family.</text>
</comment>
<keyword evidence="10" id="KW-0448">Lipopolysaccharide biosynthesis</keyword>
<protein>
    <recommendedName>
        <fullName evidence="4 10">3-deoxy-D-manno-octulosonic acid transferase</fullName>
        <shortName evidence="10">Kdo transferase</shortName>
        <ecNumber evidence="3 10">2.4.99.12</ecNumber>
    </recommendedName>
    <alternativeName>
        <fullName evidence="6 10">Lipid IV(A) 3-deoxy-D-manno-octulosonic acid transferase</fullName>
    </alternativeName>
</protein>
<keyword evidence="5 10" id="KW-0808">Transferase</keyword>
<evidence type="ECO:0000256" key="10">
    <source>
        <dbReference type="RuleBase" id="RU365103"/>
    </source>
</evidence>
<dbReference type="PANTHER" id="PTHR42755">
    <property type="entry name" value="3-DEOXY-MANNO-OCTULOSONATE CYTIDYLYLTRANSFERASE"/>
    <property type="match status" value="1"/>
</dbReference>
<evidence type="ECO:0000256" key="7">
    <source>
        <dbReference type="ARBA" id="ARBA00049183"/>
    </source>
</evidence>
<comment type="catalytic activity">
    <reaction evidence="7 10">
        <text>lipid IVA (E. coli) + CMP-3-deoxy-beta-D-manno-octulosonate = alpha-Kdo-(2-&gt;6)-lipid IVA (E. coli) + CMP + H(+)</text>
        <dbReference type="Rhea" id="RHEA:28066"/>
        <dbReference type="ChEBI" id="CHEBI:15378"/>
        <dbReference type="ChEBI" id="CHEBI:58603"/>
        <dbReference type="ChEBI" id="CHEBI:60364"/>
        <dbReference type="ChEBI" id="CHEBI:60377"/>
        <dbReference type="ChEBI" id="CHEBI:85987"/>
        <dbReference type="EC" id="2.4.99.12"/>
    </reaction>
</comment>
<evidence type="ECO:0000259" key="11">
    <source>
        <dbReference type="Pfam" id="PF04413"/>
    </source>
</evidence>
<proteinExistence type="inferred from homology"/>
<dbReference type="Gene3D" id="3.40.50.2000">
    <property type="entry name" value="Glycogen Phosphorylase B"/>
    <property type="match status" value="1"/>
</dbReference>
<evidence type="ECO:0000256" key="9">
    <source>
        <dbReference type="PIRSR" id="PIRSR639901-2"/>
    </source>
</evidence>
<dbReference type="EC" id="2.4.99.12" evidence="3 10"/>
<dbReference type="PANTHER" id="PTHR42755:SF1">
    <property type="entry name" value="3-DEOXY-D-MANNO-OCTULOSONIC ACID TRANSFERASE, MITOCHONDRIAL-RELATED"/>
    <property type="match status" value="1"/>
</dbReference>
<feature type="active site" description="Proton acceptor" evidence="8">
    <location>
        <position position="63"/>
    </location>
</feature>
<evidence type="ECO:0000313" key="12">
    <source>
        <dbReference type="EMBL" id="MXY32660.1"/>
    </source>
</evidence>
<evidence type="ECO:0000256" key="5">
    <source>
        <dbReference type="ARBA" id="ARBA00022679"/>
    </source>
</evidence>
<dbReference type="GO" id="GO:0009244">
    <property type="term" value="P:lipopolysaccharide core region biosynthetic process"/>
    <property type="evidence" value="ECO:0007669"/>
    <property type="project" value="UniProtKB-UniRule"/>
</dbReference>
<keyword evidence="10" id="KW-1003">Cell membrane</keyword>
<dbReference type="EMBL" id="VXRY01000039">
    <property type="protein sequence ID" value="MXY32660.1"/>
    <property type="molecule type" value="Genomic_DNA"/>
</dbReference>
<dbReference type="AlphaFoldDB" id="A0A6B0XYZ8"/>
<dbReference type="Gene3D" id="3.40.50.11720">
    <property type="entry name" value="3-Deoxy-D-manno-octulosonic-acid transferase, N-terminal domain"/>
    <property type="match status" value="1"/>
</dbReference>
<dbReference type="GO" id="GO:0009245">
    <property type="term" value="P:lipid A biosynthetic process"/>
    <property type="evidence" value="ECO:0007669"/>
    <property type="project" value="TreeGrafter"/>
</dbReference>
<evidence type="ECO:0000256" key="1">
    <source>
        <dbReference type="ARBA" id="ARBA00003394"/>
    </source>
</evidence>
<name>A0A6B0XYZ8_9RHOB</name>
<feature type="site" description="Transition state stabilizer" evidence="9">
    <location>
        <position position="212"/>
    </location>
</feature>
<dbReference type="GO" id="GO:0005886">
    <property type="term" value="C:plasma membrane"/>
    <property type="evidence" value="ECO:0007669"/>
    <property type="project" value="UniProtKB-SubCell"/>
</dbReference>
<dbReference type="InterPro" id="IPR039901">
    <property type="entry name" value="Kdotransferase"/>
</dbReference>
<reference evidence="12" key="1">
    <citation type="submission" date="2019-09" db="EMBL/GenBank/DDBJ databases">
        <title>Characterisation of the sponge microbiome using genome-centric metagenomics.</title>
        <authorList>
            <person name="Engelberts J.P."/>
            <person name="Robbins S.J."/>
            <person name="De Goeij J.M."/>
            <person name="Aranda M."/>
            <person name="Bell S.C."/>
            <person name="Webster N.S."/>
        </authorList>
    </citation>
    <scope>NUCLEOTIDE SEQUENCE</scope>
    <source>
        <strain evidence="12">SB0664_bin_43</strain>
    </source>
</reference>
<gene>
    <name evidence="12" type="ORF">F4Y60_00925</name>
</gene>